<dbReference type="SUPFAM" id="SSF49879">
    <property type="entry name" value="SMAD/FHA domain"/>
    <property type="match status" value="1"/>
</dbReference>
<feature type="compositionally biased region" description="Basic and acidic residues" evidence="1">
    <location>
        <begin position="47"/>
        <end position="64"/>
    </location>
</feature>
<dbReference type="PANTHER" id="PTHR23106">
    <property type="entry name" value="ANGIOGENIC FACTOR WITH G PATCH AND FHA DOMAINS 1"/>
    <property type="match status" value="1"/>
</dbReference>
<feature type="region of interest" description="Disordered" evidence="1">
    <location>
        <begin position="1"/>
        <end position="65"/>
    </location>
</feature>
<dbReference type="InterPro" id="IPR000467">
    <property type="entry name" value="G_patch_dom"/>
</dbReference>
<dbReference type="PROSITE" id="PS50006">
    <property type="entry name" value="FHA_DOMAIN"/>
    <property type="match status" value="1"/>
</dbReference>
<dbReference type="Gene3D" id="2.60.200.20">
    <property type="match status" value="1"/>
</dbReference>
<proteinExistence type="predicted"/>
<dbReference type="EMBL" id="RBNI01000834">
    <property type="protein sequence ID" value="RUP51282.1"/>
    <property type="molecule type" value="Genomic_DNA"/>
</dbReference>
<dbReference type="AlphaFoldDB" id="A0A433DK60"/>
<gene>
    <name evidence="4" type="ORF">BC936DRAFT_149010</name>
</gene>
<comment type="caution">
    <text evidence="4">The sequence shown here is derived from an EMBL/GenBank/DDBJ whole genome shotgun (WGS) entry which is preliminary data.</text>
</comment>
<dbReference type="Pfam" id="PF00498">
    <property type="entry name" value="FHA"/>
    <property type="match status" value="1"/>
</dbReference>
<feature type="region of interest" description="Disordered" evidence="1">
    <location>
        <begin position="455"/>
        <end position="526"/>
    </location>
</feature>
<evidence type="ECO:0008006" key="6">
    <source>
        <dbReference type="Google" id="ProtNLM"/>
    </source>
</evidence>
<name>A0A433DK60_9FUNG</name>
<protein>
    <recommendedName>
        <fullName evidence="6">G-patch domain-containing protein</fullName>
    </recommendedName>
</protein>
<feature type="domain" description="G-patch" evidence="3">
    <location>
        <begin position="537"/>
        <end position="584"/>
    </location>
</feature>
<dbReference type="PANTHER" id="PTHR23106:SF24">
    <property type="entry name" value="ANGIOGENIC FACTOR WITH G PATCH AND FHA DOMAINS 1"/>
    <property type="match status" value="1"/>
</dbReference>
<evidence type="ECO:0000259" key="2">
    <source>
        <dbReference type="PROSITE" id="PS50006"/>
    </source>
</evidence>
<dbReference type="InterPro" id="IPR000253">
    <property type="entry name" value="FHA_dom"/>
</dbReference>
<evidence type="ECO:0000259" key="3">
    <source>
        <dbReference type="PROSITE" id="PS50174"/>
    </source>
</evidence>
<dbReference type="GO" id="GO:0003676">
    <property type="term" value="F:nucleic acid binding"/>
    <property type="evidence" value="ECO:0007669"/>
    <property type="project" value="InterPro"/>
</dbReference>
<feature type="compositionally biased region" description="Polar residues" evidence="1">
    <location>
        <begin position="322"/>
        <end position="334"/>
    </location>
</feature>
<keyword evidence="5" id="KW-1185">Reference proteome</keyword>
<dbReference type="InterPro" id="IPR008984">
    <property type="entry name" value="SMAD_FHA_dom_sf"/>
</dbReference>
<dbReference type="Proteomes" id="UP000268093">
    <property type="component" value="Unassembled WGS sequence"/>
</dbReference>
<reference evidence="4 5" key="1">
    <citation type="journal article" date="2018" name="New Phytol.">
        <title>Phylogenomics of Endogonaceae and evolution of mycorrhizas within Mucoromycota.</title>
        <authorList>
            <person name="Chang Y."/>
            <person name="Desiro A."/>
            <person name="Na H."/>
            <person name="Sandor L."/>
            <person name="Lipzen A."/>
            <person name="Clum A."/>
            <person name="Barry K."/>
            <person name="Grigoriev I.V."/>
            <person name="Martin F.M."/>
            <person name="Stajich J.E."/>
            <person name="Smith M.E."/>
            <person name="Bonito G."/>
            <person name="Spatafora J.W."/>
        </authorList>
    </citation>
    <scope>NUCLEOTIDE SEQUENCE [LARGE SCALE GENOMIC DNA]</scope>
    <source>
        <strain evidence="4 5">GMNB39</strain>
    </source>
</reference>
<evidence type="ECO:0000313" key="5">
    <source>
        <dbReference type="Proteomes" id="UP000268093"/>
    </source>
</evidence>
<sequence length="619" mass="68748">MATEYDPPTRPTLLPVQRPLDDSPAGTQLNPADEFSDDLDAYLSATSKKDGLHEPHQDNRDHQNWSEWTLDPETAYYYSVEKRLCYHWNGTAWAHLDYDSVYGNKQQERNTEGEKINEDGEVVPEDEVDSPICEPAMGDQYSIIHPAPQGFTPTADNRYSYNPLRDVWHEAQTNTFSRFDADSQTYIPIKQPETIANVEAPPTSNEPGSDDTLRLLVVESKVLSPGSLVLVDANGLSMGRDRSWDKRLRLPEMETSKFHCQIYLDTVVVVTPPVETTDEKVAEISAQADVDDGEHEATAVRSTVETAMPESEKETIDITGADTPSPSVTSLSSNTPVPTTTTCFFITDVGSQNGTFLNTHRLSDPKCSSSPHPLRHLDIISVGSTTFEVHQHASGWPCERCRAREENVVDVDEDRTTKVVAVVEPELPINNVMAAAGLSQREILEIRRREELRRMKRKYGASSSSATTTTVDDDLMHRPHNTSSKSSASSSTTTSYIDRAKLRRRNHPDNSPHLSNRSPTPEPPFVISATTETRIGADNVGNRMLQRMGWREGSGLGQKGREGRVDPVAASVNEARAGLGAEKKHQTNDALFNLPGFRAADNYLARLEAWFSSSVICQR</sequence>
<dbReference type="Pfam" id="PF01585">
    <property type="entry name" value="G-patch"/>
    <property type="match status" value="1"/>
</dbReference>
<evidence type="ECO:0000313" key="4">
    <source>
        <dbReference type="EMBL" id="RUP51282.1"/>
    </source>
</evidence>
<feature type="compositionally biased region" description="Low complexity" evidence="1">
    <location>
        <begin position="482"/>
        <end position="495"/>
    </location>
</feature>
<dbReference type="InterPro" id="IPR053027">
    <property type="entry name" value="AGGF1"/>
</dbReference>
<feature type="domain" description="FHA" evidence="2">
    <location>
        <begin position="314"/>
        <end position="362"/>
    </location>
</feature>
<dbReference type="OrthoDB" id="21470at2759"/>
<dbReference type="SMART" id="SM00443">
    <property type="entry name" value="G_patch"/>
    <property type="match status" value="1"/>
</dbReference>
<accession>A0A433DK60</accession>
<feature type="compositionally biased region" description="Low complexity" evidence="1">
    <location>
        <begin position="461"/>
        <end position="470"/>
    </location>
</feature>
<organism evidence="4 5">
    <name type="scientific">Jimgerdemannia flammicorona</name>
    <dbReference type="NCBI Taxonomy" id="994334"/>
    <lineage>
        <taxon>Eukaryota</taxon>
        <taxon>Fungi</taxon>
        <taxon>Fungi incertae sedis</taxon>
        <taxon>Mucoromycota</taxon>
        <taxon>Mucoromycotina</taxon>
        <taxon>Endogonomycetes</taxon>
        <taxon>Endogonales</taxon>
        <taxon>Endogonaceae</taxon>
        <taxon>Jimgerdemannia</taxon>
    </lineage>
</organism>
<feature type="region of interest" description="Disordered" evidence="1">
    <location>
        <begin position="305"/>
        <end position="334"/>
    </location>
</feature>
<dbReference type="PROSITE" id="PS50174">
    <property type="entry name" value="G_PATCH"/>
    <property type="match status" value="1"/>
</dbReference>
<evidence type="ECO:0000256" key="1">
    <source>
        <dbReference type="SAM" id="MobiDB-lite"/>
    </source>
</evidence>